<dbReference type="AlphaFoldDB" id="A0A8E2EGJ0"/>
<accession>A0A8E2EGJ0</accession>
<organism evidence="1 2">
    <name type="scientific">Lepidopterella palustris CBS 459.81</name>
    <dbReference type="NCBI Taxonomy" id="1314670"/>
    <lineage>
        <taxon>Eukaryota</taxon>
        <taxon>Fungi</taxon>
        <taxon>Dikarya</taxon>
        <taxon>Ascomycota</taxon>
        <taxon>Pezizomycotina</taxon>
        <taxon>Dothideomycetes</taxon>
        <taxon>Pleosporomycetidae</taxon>
        <taxon>Mytilinidiales</taxon>
        <taxon>Argynnaceae</taxon>
        <taxon>Lepidopterella</taxon>
    </lineage>
</organism>
<dbReference type="Proteomes" id="UP000250266">
    <property type="component" value="Unassembled WGS sequence"/>
</dbReference>
<gene>
    <name evidence="1" type="ORF">K432DRAFT_290718</name>
</gene>
<dbReference type="EMBL" id="KV744857">
    <property type="protein sequence ID" value="OCK83590.1"/>
    <property type="molecule type" value="Genomic_DNA"/>
</dbReference>
<evidence type="ECO:0000313" key="2">
    <source>
        <dbReference type="Proteomes" id="UP000250266"/>
    </source>
</evidence>
<sequence>MPRSLYLLVFPGPGNRVPAHWAMFIPSLTSPTIGKVIQAVGTPYTGYGLEFKRNYDLDQETRKFQKIFIADVADDQVGDKLGDSKVTSDVDAQDVLEKEAKKIQPPGVSPQPTVLFGYKNCQSWLKEYVDWLVKRGILQKDAIVVLDNAPDR</sequence>
<evidence type="ECO:0000313" key="1">
    <source>
        <dbReference type="EMBL" id="OCK83590.1"/>
    </source>
</evidence>
<dbReference type="Pfam" id="PF20174">
    <property type="entry name" value="DUF6540"/>
    <property type="match status" value="1"/>
</dbReference>
<proteinExistence type="predicted"/>
<protein>
    <submittedName>
        <fullName evidence="1">Uncharacterized protein</fullName>
    </submittedName>
</protein>
<name>A0A8E2EGJ0_9PEZI</name>
<dbReference type="InterPro" id="IPR046670">
    <property type="entry name" value="DUF6540"/>
</dbReference>
<keyword evidence="2" id="KW-1185">Reference proteome</keyword>
<reference evidence="1 2" key="1">
    <citation type="journal article" date="2016" name="Nat. Commun.">
        <title>Ectomycorrhizal ecology is imprinted in the genome of the dominant symbiotic fungus Cenococcum geophilum.</title>
        <authorList>
            <consortium name="DOE Joint Genome Institute"/>
            <person name="Peter M."/>
            <person name="Kohler A."/>
            <person name="Ohm R.A."/>
            <person name="Kuo A."/>
            <person name="Krutzmann J."/>
            <person name="Morin E."/>
            <person name="Arend M."/>
            <person name="Barry K.W."/>
            <person name="Binder M."/>
            <person name="Choi C."/>
            <person name="Clum A."/>
            <person name="Copeland A."/>
            <person name="Grisel N."/>
            <person name="Haridas S."/>
            <person name="Kipfer T."/>
            <person name="LaButti K."/>
            <person name="Lindquist E."/>
            <person name="Lipzen A."/>
            <person name="Maire R."/>
            <person name="Meier B."/>
            <person name="Mihaltcheva S."/>
            <person name="Molinier V."/>
            <person name="Murat C."/>
            <person name="Poggeler S."/>
            <person name="Quandt C.A."/>
            <person name="Sperisen C."/>
            <person name="Tritt A."/>
            <person name="Tisserant E."/>
            <person name="Crous P.W."/>
            <person name="Henrissat B."/>
            <person name="Nehls U."/>
            <person name="Egli S."/>
            <person name="Spatafora J.W."/>
            <person name="Grigoriev I.V."/>
            <person name="Martin F.M."/>
        </authorList>
    </citation>
    <scope>NUCLEOTIDE SEQUENCE [LARGE SCALE GENOMIC DNA]</scope>
    <source>
        <strain evidence="1 2">CBS 459.81</strain>
    </source>
</reference>
<dbReference type="OrthoDB" id="2999773at2759"/>